<organism evidence="1 2">
    <name type="scientific">Pleurodeles waltl</name>
    <name type="common">Iberian ribbed newt</name>
    <dbReference type="NCBI Taxonomy" id="8319"/>
    <lineage>
        <taxon>Eukaryota</taxon>
        <taxon>Metazoa</taxon>
        <taxon>Chordata</taxon>
        <taxon>Craniata</taxon>
        <taxon>Vertebrata</taxon>
        <taxon>Euteleostomi</taxon>
        <taxon>Amphibia</taxon>
        <taxon>Batrachia</taxon>
        <taxon>Caudata</taxon>
        <taxon>Salamandroidea</taxon>
        <taxon>Salamandridae</taxon>
        <taxon>Pleurodelinae</taxon>
        <taxon>Pleurodeles</taxon>
    </lineage>
</organism>
<keyword evidence="2" id="KW-1185">Reference proteome</keyword>
<dbReference type="EMBL" id="JANPWB010000015">
    <property type="protein sequence ID" value="KAJ1091737.1"/>
    <property type="molecule type" value="Genomic_DNA"/>
</dbReference>
<proteinExistence type="predicted"/>
<evidence type="ECO:0000313" key="2">
    <source>
        <dbReference type="Proteomes" id="UP001066276"/>
    </source>
</evidence>
<reference evidence="1" key="1">
    <citation type="journal article" date="2022" name="bioRxiv">
        <title>Sequencing and chromosome-scale assembly of the giantPleurodeles waltlgenome.</title>
        <authorList>
            <person name="Brown T."/>
            <person name="Elewa A."/>
            <person name="Iarovenko S."/>
            <person name="Subramanian E."/>
            <person name="Araus A.J."/>
            <person name="Petzold A."/>
            <person name="Susuki M."/>
            <person name="Suzuki K.-i.T."/>
            <person name="Hayashi T."/>
            <person name="Toyoda A."/>
            <person name="Oliveira C."/>
            <person name="Osipova E."/>
            <person name="Leigh N.D."/>
            <person name="Simon A."/>
            <person name="Yun M.H."/>
        </authorList>
    </citation>
    <scope>NUCLEOTIDE SEQUENCE</scope>
    <source>
        <strain evidence="1">20211129_DDA</strain>
        <tissue evidence="1">Liver</tissue>
    </source>
</reference>
<gene>
    <name evidence="1" type="ORF">NDU88_004854</name>
</gene>
<evidence type="ECO:0000313" key="1">
    <source>
        <dbReference type="EMBL" id="KAJ1091737.1"/>
    </source>
</evidence>
<name>A0AAV7LJK1_PLEWA</name>
<comment type="caution">
    <text evidence="1">The sequence shown here is derived from an EMBL/GenBank/DDBJ whole genome shotgun (WGS) entry which is preliminary data.</text>
</comment>
<feature type="non-terminal residue" evidence="1">
    <location>
        <position position="131"/>
    </location>
</feature>
<sequence length="131" mass="15352">PTKRPMWRLNAWHLQDKDYTQELRNHLSQYFELNVGSVQSPGIIWAACKATLRGHAKHILWSRERDQNSQISVMETEALRLDRQHVNSASASTMRRLTRVREDIKHMMLESAKHMWRASAARIYGWGDKNG</sequence>
<dbReference type="AlphaFoldDB" id="A0AAV7LJK1"/>
<feature type="non-terminal residue" evidence="1">
    <location>
        <position position="1"/>
    </location>
</feature>
<accession>A0AAV7LJK1</accession>
<protein>
    <submittedName>
        <fullName evidence="1">Uncharacterized protein</fullName>
    </submittedName>
</protein>
<dbReference type="Proteomes" id="UP001066276">
    <property type="component" value="Chromosome 11"/>
</dbReference>